<dbReference type="AlphaFoldDB" id="A0A9D4SAX6"/>
<protein>
    <submittedName>
        <fullName evidence="1">Uncharacterized protein</fullName>
    </submittedName>
</protein>
<gene>
    <name evidence="1" type="ORF">DPMN_022610</name>
</gene>
<proteinExistence type="predicted"/>
<reference evidence="1" key="1">
    <citation type="journal article" date="2019" name="bioRxiv">
        <title>The Genome of the Zebra Mussel, Dreissena polymorpha: A Resource for Invasive Species Research.</title>
        <authorList>
            <person name="McCartney M.A."/>
            <person name="Auch B."/>
            <person name="Kono T."/>
            <person name="Mallez S."/>
            <person name="Zhang Y."/>
            <person name="Obille A."/>
            <person name="Becker A."/>
            <person name="Abrahante J.E."/>
            <person name="Garbe J."/>
            <person name="Badalamenti J.P."/>
            <person name="Herman A."/>
            <person name="Mangelson H."/>
            <person name="Liachko I."/>
            <person name="Sullivan S."/>
            <person name="Sone E.D."/>
            <person name="Koren S."/>
            <person name="Silverstein K.A.T."/>
            <person name="Beckman K.B."/>
            <person name="Gohl D.M."/>
        </authorList>
    </citation>
    <scope>NUCLEOTIDE SEQUENCE</scope>
    <source>
        <strain evidence="1">Duluth1</strain>
        <tissue evidence="1">Whole animal</tissue>
    </source>
</reference>
<sequence>MDSIHILQTVEHVVAKTAKDVIQVVCARRARQDSTVHFVLTNVGLGASMVHVVLTQVHARVWTAFIYGLADKLAQISVKMCVIKRVVCAGVNPDSTQLRVTKTAGVNVLNVPTERHALCAQPENMDKNAI</sequence>
<reference evidence="1" key="2">
    <citation type="submission" date="2020-11" db="EMBL/GenBank/DDBJ databases">
        <authorList>
            <person name="McCartney M.A."/>
            <person name="Auch B."/>
            <person name="Kono T."/>
            <person name="Mallez S."/>
            <person name="Becker A."/>
            <person name="Gohl D.M."/>
            <person name="Silverstein K.A.T."/>
            <person name="Koren S."/>
            <person name="Bechman K.B."/>
            <person name="Herman A."/>
            <person name="Abrahante J.E."/>
            <person name="Garbe J."/>
        </authorList>
    </citation>
    <scope>NUCLEOTIDE SEQUENCE</scope>
    <source>
        <strain evidence="1">Duluth1</strain>
        <tissue evidence="1">Whole animal</tissue>
    </source>
</reference>
<evidence type="ECO:0000313" key="2">
    <source>
        <dbReference type="Proteomes" id="UP000828390"/>
    </source>
</evidence>
<comment type="caution">
    <text evidence="1">The sequence shown here is derived from an EMBL/GenBank/DDBJ whole genome shotgun (WGS) entry which is preliminary data.</text>
</comment>
<keyword evidence="2" id="KW-1185">Reference proteome</keyword>
<dbReference type="EMBL" id="JAIWYP010000001">
    <property type="protein sequence ID" value="KAH3898381.1"/>
    <property type="molecule type" value="Genomic_DNA"/>
</dbReference>
<dbReference type="Proteomes" id="UP000828390">
    <property type="component" value="Unassembled WGS sequence"/>
</dbReference>
<accession>A0A9D4SAX6</accession>
<name>A0A9D4SAX6_DREPO</name>
<organism evidence="1 2">
    <name type="scientific">Dreissena polymorpha</name>
    <name type="common">Zebra mussel</name>
    <name type="synonym">Mytilus polymorpha</name>
    <dbReference type="NCBI Taxonomy" id="45954"/>
    <lineage>
        <taxon>Eukaryota</taxon>
        <taxon>Metazoa</taxon>
        <taxon>Spiralia</taxon>
        <taxon>Lophotrochozoa</taxon>
        <taxon>Mollusca</taxon>
        <taxon>Bivalvia</taxon>
        <taxon>Autobranchia</taxon>
        <taxon>Heteroconchia</taxon>
        <taxon>Euheterodonta</taxon>
        <taxon>Imparidentia</taxon>
        <taxon>Neoheterodontei</taxon>
        <taxon>Myida</taxon>
        <taxon>Dreissenoidea</taxon>
        <taxon>Dreissenidae</taxon>
        <taxon>Dreissena</taxon>
    </lineage>
</organism>
<evidence type="ECO:0000313" key="1">
    <source>
        <dbReference type="EMBL" id="KAH3898381.1"/>
    </source>
</evidence>